<reference evidence="1 2" key="1">
    <citation type="submission" date="2006-03" db="EMBL/GenBank/DDBJ databases">
        <title>Complete sequence of Shewanella denitrificans OS217.</title>
        <authorList>
            <consortium name="US DOE Joint Genome Institute"/>
            <person name="Copeland A."/>
            <person name="Lucas S."/>
            <person name="Lapidus A."/>
            <person name="Barry K."/>
            <person name="Detter J.C."/>
            <person name="Glavina del Rio T."/>
            <person name="Hammon N."/>
            <person name="Israni S."/>
            <person name="Dalin E."/>
            <person name="Tice H."/>
            <person name="Pitluck S."/>
            <person name="Brettin T."/>
            <person name="Bruce D."/>
            <person name="Han C."/>
            <person name="Tapia R."/>
            <person name="Gilna P."/>
            <person name="Kiss H."/>
            <person name="Schmutz J."/>
            <person name="Larimer F."/>
            <person name="Land M."/>
            <person name="Hauser L."/>
            <person name="Kyrpides N."/>
            <person name="Lykidis A."/>
            <person name="Richardson P."/>
        </authorList>
    </citation>
    <scope>NUCLEOTIDE SEQUENCE [LARGE SCALE GENOMIC DNA]</scope>
    <source>
        <strain evidence="2">OS217 / ATCC BAA-1090 / DSM 15013</strain>
    </source>
</reference>
<dbReference type="InterPro" id="IPR011990">
    <property type="entry name" value="TPR-like_helical_dom_sf"/>
</dbReference>
<dbReference type="AlphaFoldDB" id="Q12T65"/>
<sequence>MNTELISLMDEISSLPPAQVLEKLKNASSTVKLDPDWLFLVACYQVDNQELSEAKKSFFSLLDSNPDNEVARLQLACVHLSLGEFKHILYLLCPYLVWQIAPTCISSIAHALINFVQNDKKKMNSYLNEAKAFEEASELKSIIDVLSRFFVDAAASMGTVADNEEELKHDTRSHLLSNLYSKKY</sequence>
<evidence type="ECO:0000313" key="2">
    <source>
        <dbReference type="Proteomes" id="UP000001982"/>
    </source>
</evidence>
<dbReference type="EMBL" id="CP000302">
    <property type="protein sequence ID" value="ABE53361.1"/>
    <property type="molecule type" value="Genomic_DNA"/>
</dbReference>
<dbReference type="Proteomes" id="UP000001982">
    <property type="component" value="Chromosome"/>
</dbReference>
<dbReference type="HOGENOM" id="CLU_1467254_0_0_6"/>
<dbReference type="OrthoDB" id="9831941at2"/>
<organism evidence="1 2">
    <name type="scientific">Shewanella denitrificans (strain OS217 / ATCC BAA-1090 / DSM 15013)</name>
    <dbReference type="NCBI Taxonomy" id="318161"/>
    <lineage>
        <taxon>Bacteria</taxon>
        <taxon>Pseudomonadati</taxon>
        <taxon>Pseudomonadota</taxon>
        <taxon>Gammaproteobacteria</taxon>
        <taxon>Alteromonadales</taxon>
        <taxon>Shewanellaceae</taxon>
        <taxon>Shewanella</taxon>
    </lineage>
</organism>
<dbReference type="Gene3D" id="1.25.40.10">
    <property type="entry name" value="Tetratricopeptide repeat domain"/>
    <property type="match status" value="1"/>
</dbReference>
<dbReference type="RefSeq" id="WP_011494530.1">
    <property type="nucleotide sequence ID" value="NC_007954.1"/>
</dbReference>
<protein>
    <submittedName>
        <fullName evidence="1">Uncharacterized protein</fullName>
    </submittedName>
</protein>
<keyword evidence="2" id="KW-1185">Reference proteome</keyword>
<gene>
    <name evidence="1" type="ordered locus">Sden_0064</name>
</gene>
<dbReference type="KEGG" id="sdn:Sden_0064"/>
<accession>Q12T65</accession>
<name>Q12T65_SHEDO</name>
<proteinExistence type="predicted"/>
<dbReference type="SUPFAM" id="SSF48452">
    <property type="entry name" value="TPR-like"/>
    <property type="match status" value="1"/>
</dbReference>
<evidence type="ECO:0000313" key="1">
    <source>
        <dbReference type="EMBL" id="ABE53361.1"/>
    </source>
</evidence>